<evidence type="ECO:0000313" key="1">
    <source>
        <dbReference type="EMBL" id="KAJ5480152.1"/>
    </source>
</evidence>
<keyword evidence="2" id="KW-1185">Reference proteome</keyword>
<name>A0A9W9X0Y6_9EURO</name>
<comment type="caution">
    <text evidence="1">The sequence shown here is derived from an EMBL/GenBank/DDBJ whole genome shotgun (WGS) entry which is preliminary data.</text>
</comment>
<accession>A0A9W9X0Y6</accession>
<evidence type="ECO:0000313" key="2">
    <source>
        <dbReference type="Proteomes" id="UP001147760"/>
    </source>
</evidence>
<gene>
    <name evidence="1" type="ORF">N7530_005661</name>
</gene>
<dbReference type="AlphaFoldDB" id="A0A9W9X0Y6"/>
<dbReference type="EMBL" id="JAPWDO010000003">
    <property type="protein sequence ID" value="KAJ5480152.1"/>
    <property type="molecule type" value="Genomic_DNA"/>
</dbReference>
<proteinExistence type="predicted"/>
<reference evidence="1" key="1">
    <citation type="submission" date="2022-12" db="EMBL/GenBank/DDBJ databases">
        <authorList>
            <person name="Petersen C."/>
        </authorList>
    </citation>
    <scope>NUCLEOTIDE SEQUENCE</scope>
    <source>
        <strain evidence="1">IBT 17660</strain>
    </source>
</reference>
<organism evidence="1 2">
    <name type="scientific">Penicillium desertorum</name>
    <dbReference type="NCBI Taxonomy" id="1303715"/>
    <lineage>
        <taxon>Eukaryota</taxon>
        <taxon>Fungi</taxon>
        <taxon>Dikarya</taxon>
        <taxon>Ascomycota</taxon>
        <taxon>Pezizomycotina</taxon>
        <taxon>Eurotiomycetes</taxon>
        <taxon>Eurotiomycetidae</taxon>
        <taxon>Eurotiales</taxon>
        <taxon>Aspergillaceae</taxon>
        <taxon>Penicillium</taxon>
    </lineage>
</organism>
<dbReference type="OrthoDB" id="4361035at2759"/>
<protein>
    <submittedName>
        <fullName evidence="1">Uncharacterized protein</fullName>
    </submittedName>
</protein>
<sequence>MALFLSLMNTQAAREASTGAKKEDITRLEARIDSMAATMEGMMALLRTYTEAAKTQLTSTLV</sequence>
<reference evidence="1" key="2">
    <citation type="journal article" date="2023" name="IMA Fungus">
        <title>Comparative genomic study of the Penicillium genus elucidates a diverse pangenome and 15 lateral gene transfer events.</title>
        <authorList>
            <person name="Petersen C."/>
            <person name="Sorensen T."/>
            <person name="Nielsen M.R."/>
            <person name="Sondergaard T.E."/>
            <person name="Sorensen J.L."/>
            <person name="Fitzpatrick D.A."/>
            <person name="Frisvad J.C."/>
            <person name="Nielsen K.L."/>
        </authorList>
    </citation>
    <scope>NUCLEOTIDE SEQUENCE</scope>
    <source>
        <strain evidence="1">IBT 17660</strain>
    </source>
</reference>
<dbReference type="Proteomes" id="UP001147760">
    <property type="component" value="Unassembled WGS sequence"/>
</dbReference>